<dbReference type="PRINTS" id="PR00344">
    <property type="entry name" value="BCTRLSENSOR"/>
</dbReference>
<keyword evidence="5" id="KW-0808">Transferase</keyword>
<dbReference type="InterPro" id="IPR036890">
    <property type="entry name" value="HATPase_C_sf"/>
</dbReference>
<dbReference type="EMBL" id="FNHE01000005">
    <property type="protein sequence ID" value="SDM34180.1"/>
    <property type="molecule type" value="Genomic_DNA"/>
</dbReference>
<dbReference type="PROSITE" id="PS50885">
    <property type="entry name" value="HAMP"/>
    <property type="match status" value="1"/>
</dbReference>
<evidence type="ECO:0000256" key="1">
    <source>
        <dbReference type="ARBA" id="ARBA00000085"/>
    </source>
</evidence>
<dbReference type="SMART" id="SM00388">
    <property type="entry name" value="HisKA"/>
    <property type="match status" value="1"/>
</dbReference>
<feature type="domain" description="Histidine kinase" evidence="12">
    <location>
        <begin position="233"/>
        <end position="433"/>
    </location>
</feature>
<dbReference type="GO" id="GO:0005886">
    <property type="term" value="C:plasma membrane"/>
    <property type="evidence" value="ECO:0007669"/>
    <property type="project" value="UniProtKB-SubCell"/>
</dbReference>
<feature type="domain" description="HAMP" evidence="13">
    <location>
        <begin position="173"/>
        <end position="225"/>
    </location>
</feature>
<dbReference type="RefSeq" id="WP_091217772.1">
    <property type="nucleotide sequence ID" value="NZ_FNHE01000005.1"/>
</dbReference>
<keyword evidence="8 11" id="KW-1133">Transmembrane helix</keyword>
<name>A0A1G9SFR8_9ACTN</name>
<keyword evidence="4" id="KW-0597">Phosphoprotein</keyword>
<evidence type="ECO:0000256" key="2">
    <source>
        <dbReference type="ARBA" id="ARBA00004236"/>
    </source>
</evidence>
<dbReference type="InterPro" id="IPR005467">
    <property type="entry name" value="His_kinase_dom"/>
</dbReference>
<dbReference type="Gene3D" id="6.10.340.10">
    <property type="match status" value="1"/>
</dbReference>
<evidence type="ECO:0000256" key="5">
    <source>
        <dbReference type="ARBA" id="ARBA00022679"/>
    </source>
</evidence>
<keyword evidence="15" id="KW-1185">Reference proteome</keyword>
<evidence type="ECO:0000256" key="3">
    <source>
        <dbReference type="ARBA" id="ARBA00012438"/>
    </source>
</evidence>
<evidence type="ECO:0000256" key="4">
    <source>
        <dbReference type="ARBA" id="ARBA00022553"/>
    </source>
</evidence>
<evidence type="ECO:0000256" key="7">
    <source>
        <dbReference type="ARBA" id="ARBA00022777"/>
    </source>
</evidence>
<evidence type="ECO:0000259" key="12">
    <source>
        <dbReference type="PROSITE" id="PS50109"/>
    </source>
</evidence>
<keyword evidence="9" id="KW-0902">Two-component regulatory system</keyword>
<dbReference type="Pfam" id="PF02518">
    <property type="entry name" value="HATPase_c"/>
    <property type="match status" value="1"/>
</dbReference>
<evidence type="ECO:0000256" key="11">
    <source>
        <dbReference type="SAM" id="Phobius"/>
    </source>
</evidence>
<dbReference type="EC" id="2.7.13.3" evidence="3"/>
<dbReference type="Pfam" id="PF00512">
    <property type="entry name" value="HisKA"/>
    <property type="match status" value="1"/>
</dbReference>
<dbReference type="InterPro" id="IPR050428">
    <property type="entry name" value="TCS_sensor_his_kinase"/>
</dbReference>
<reference evidence="15" key="1">
    <citation type="submission" date="2016-10" db="EMBL/GenBank/DDBJ databases">
        <authorList>
            <person name="Varghese N."/>
            <person name="Submissions S."/>
        </authorList>
    </citation>
    <scope>NUCLEOTIDE SEQUENCE [LARGE SCALE GENOMIC DNA]</scope>
    <source>
        <strain evidence="15">DSM 45419</strain>
    </source>
</reference>
<evidence type="ECO:0000256" key="9">
    <source>
        <dbReference type="ARBA" id="ARBA00023012"/>
    </source>
</evidence>
<comment type="catalytic activity">
    <reaction evidence="1">
        <text>ATP + protein L-histidine = ADP + protein N-phospho-L-histidine.</text>
        <dbReference type="EC" id="2.7.13.3"/>
    </reaction>
</comment>
<keyword evidence="7 14" id="KW-0418">Kinase</keyword>
<dbReference type="PANTHER" id="PTHR45436:SF5">
    <property type="entry name" value="SENSOR HISTIDINE KINASE TRCS"/>
    <property type="match status" value="1"/>
</dbReference>
<gene>
    <name evidence="14" type="ORF">SAMN05660642_02214</name>
</gene>
<sequence length="451" mass="47191">MRTRIISLAVLTSVVATVLFAVPLGVALLQYALQHQWGHLVRDASDLAITVAGDVYHDDRIDPEVLDDIGDDGEAVAAAVFDRDGQRLAGAVPDSDAGVLAGAFDGEVSTATDGDLWVVAVPVTHSDEVIGAVVVTQSRADVLGAVGLMWAGMAGLATVAVAVAWLVGRRQARRLAQPLEELEESARRLGEGDFSIRTRRGGIEETDAVGAALEATAARLDDLLARERAFSTDASHQLRTPLAGMRLRLEAALERTDVDPRPAIAASLVDADRLEAIIDEVLTLARADQGARTGPVDLGTLVGELSPEWDARLALHGRDLEVRIDPGAPEARASTAAVRQVLGVLLDNACTHGRGAVTVTVREATGAVAVDVSDEGPGVPDDGRAVFGPRTDRREGHGIGLALARRLAEAGQGRLQLTRAAPPVFTLLLPAVPVENRDAREVAAVGPVSSG</sequence>
<evidence type="ECO:0000256" key="10">
    <source>
        <dbReference type="ARBA" id="ARBA00023136"/>
    </source>
</evidence>
<dbReference type="GO" id="GO:0000155">
    <property type="term" value="F:phosphorelay sensor kinase activity"/>
    <property type="evidence" value="ECO:0007669"/>
    <property type="project" value="InterPro"/>
</dbReference>
<dbReference type="InterPro" id="IPR003661">
    <property type="entry name" value="HisK_dim/P_dom"/>
</dbReference>
<dbReference type="SMART" id="SM00304">
    <property type="entry name" value="HAMP"/>
    <property type="match status" value="1"/>
</dbReference>
<dbReference type="STRING" id="1137991.SAMN05660642_02214"/>
<dbReference type="SUPFAM" id="SSF47384">
    <property type="entry name" value="Homodimeric domain of signal transducing histidine kinase"/>
    <property type="match status" value="1"/>
</dbReference>
<dbReference type="InterPro" id="IPR003594">
    <property type="entry name" value="HATPase_dom"/>
</dbReference>
<dbReference type="PANTHER" id="PTHR45436">
    <property type="entry name" value="SENSOR HISTIDINE KINASE YKOH"/>
    <property type="match status" value="1"/>
</dbReference>
<evidence type="ECO:0000313" key="15">
    <source>
        <dbReference type="Proteomes" id="UP000198680"/>
    </source>
</evidence>
<organism evidence="14 15">
    <name type="scientific">Geodermatophilus siccatus</name>
    <dbReference type="NCBI Taxonomy" id="1137991"/>
    <lineage>
        <taxon>Bacteria</taxon>
        <taxon>Bacillati</taxon>
        <taxon>Actinomycetota</taxon>
        <taxon>Actinomycetes</taxon>
        <taxon>Geodermatophilales</taxon>
        <taxon>Geodermatophilaceae</taxon>
        <taxon>Geodermatophilus</taxon>
    </lineage>
</organism>
<protein>
    <recommendedName>
        <fullName evidence="3">histidine kinase</fullName>
        <ecNumber evidence="3">2.7.13.3</ecNumber>
    </recommendedName>
</protein>
<dbReference type="InterPro" id="IPR036097">
    <property type="entry name" value="HisK_dim/P_sf"/>
</dbReference>
<dbReference type="CDD" id="cd00082">
    <property type="entry name" value="HisKA"/>
    <property type="match status" value="1"/>
</dbReference>
<keyword evidence="6 11" id="KW-0812">Transmembrane</keyword>
<dbReference type="AlphaFoldDB" id="A0A1G9SFR8"/>
<dbReference type="InterPro" id="IPR004358">
    <property type="entry name" value="Sig_transdc_His_kin-like_C"/>
</dbReference>
<dbReference type="InterPro" id="IPR003660">
    <property type="entry name" value="HAMP_dom"/>
</dbReference>
<evidence type="ECO:0000256" key="6">
    <source>
        <dbReference type="ARBA" id="ARBA00022692"/>
    </source>
</evidence>
<keyword evidence="10 11" id="KW-0472">Membrane</keyword>
<dbReference type="OrthoDB" id="5499837at2"/>
<dbReference type="SUPFAM" id="SSF55874">
    <property type="entry name" value="ATPase domain of HSP90 chaperone/DNA topoisomerase II/histidine kinase"/>
    <property type="match status" value="1"/>
</dbReference>
<evidence type="ECO:0000256" key="8">
    <source>
        <dbReference type="ARBA" id="ARBA00022989"/>
    </source>
</evidence>
<accession>A0A1G9SFR8</accession>
<dbReference type="Gene3D" id="1.10.287.130">
    <property type="match status" value="1"/>
</dbReference>
<dbReference type="Gene3D" id="3.30.565.10">
    <property type="entry name" value="Histidine kinase-like ATPase, C-terminal domain"/>
    <property type="match status" value="1"/>
</dbReference>
<feature type="transmembrane region" description="Helical" evidence="11">
    <location>
        <begin position="142"/>
        <end position="167"/>
    </location>
</feature>
<evidence type="ECO:0000259" key="13">
    <source>
        <dbReference type="PROSITE" id="PS50885"/>
    </source>
</evidence>
<comment type="subcellular location">
    <subcellularLocation>
        <location evidence="2">Cell membrane</location>
    </subcellularLocation>
</comment>
<dbReference type="PROSITE" id="PS50109">
    <property type="entry name" value="HIS_KIN"/>
    <property type="match status" value="1"/>
</dbReference>
<evidence type="ECO:0000313" key="14">
    <source>
        <dbReference type="EMBL" id="SDM34180.1"/>
    </source>
</evidence>
<proteinExistence type="predicted"/>
<dbReference type="Proteomes" id="UP000198680">
    <property type="component" value="Unassembled WGS sequence"/>
</dbReference>
<dbReference type="SMART" id="SM00387">
    <property type="entry name" value="HATPase_c"/>
    <property type="match status" value="1"/>
</dbReference>